<dbReference type="Pfam" id="PF07969">
    <property type="entry name" value="Amidohydro_3"/>
    <property type="match status" value="1"/>
</dbReference>
<dbReference type="EMBL" id="CAEZZB010000094">
    <property type="protein sequence ID" value="CAB4749784.1"/>
    <property type="molecule type" value="Genomic_DNA"/>
</dbReference>
<sequence>MLARGNGAGLSSTEELNTMKRLVEIGMQEGAVGLSAGLTYTPAMYADDAEIIELCKVVAKYNGYYTPHHRNYGAQFLEAVDDCIEISRASGSPLHLTHCHMSAPANHDRTDLLFDRLARAHSDGLDVSIDSYPYLAGSTYLHAMLPSWVQDGGNKAMRARLTDRDHRRKVVHELTVSGSDGNQGGIMNWEIVKIAGIEVAEHMQFVGLSIADGAKITNKLPVDFYLDFILSEDFKASCIIFSGYEPNVRAIMQHPRHMVGSDGILAGNRPHPRGYGTFARYLGTYAREEKVLTFEGAIARMTGRPASRLSLKDRGLVKAGYKADLVLLDAEKVLDLATYESPKTPAAGFENVWIDGVLTLEGARRTSNLPGRALRSSKAKI</sequence>
<evidence type="ECO:0000313" key="2">
    <source>
        <dbReference type="EMBL" id="CAB4749784.1"/>
    </source>
</evidence>
<dbReference type="SUPFAM" id="SSF51556">
    <property type="entry name" value="Metallo-dependent hydrolases"/>
    <property type="match status" value="1"/>
</dbReference>
<accession>A0A6J6TSU0</accession>
<reference evidence="2" key="1">
    <citation type="submission" date="2020-05" db="EMBL/GenBank/DDBJ databases">
        <authorList>
            <person name="Chiriac C."/>
            <person name="Salcher M."/>
            <person name="Ghai R."/>
            <person name="Kavagutti S V."/>
        </authorList>
    </citation>
    <scope>NUCLEOTIDE SEQUENCE</scope>
</reference>
<dbReference type="AlphaFoldDB" id="A0A6J6TSU0"/>
<dbReference type="InterPro" id="IPR011059">
    <property type="entry name" value="Metal-dep_hydrolase_composite"/>
</dbReference>
<dbReference type="Gene3D" id="3.30.1490.130">
    <property type="entry name" value="D-aminoacylase. Domain 3"/>
    <property type="match status" value="1"/>
</dbReference>
<evidence type="ECO:0000259" key="1">
    <source>
        <dbReference type="Pfam" id="PF07969"/>
    </source>
</evidence>
<gene>
    <name evidence="2" type="ORF">UFOPK2816_00767</name>
</gene>
<name>A0A6J6TSU0_9ZZZZ</name>
<protein>
    <submittedName>
        <fullName evidence="2">Unannotated protein</fullName>
    </submittedName>
</protein>
<proteinExistence type="predicted"/>
<dbReference type="GO" id="GO:0016811">
    <property type="term" value="F:hydrolase activity, acting on carbon-nitrogen (but not peptide) bonds, in linear amides"/>
    <property type="evidence" value="ECO:0007669"/>
    <property type="project" value="InterPro"/>
</dbReference>
<dbReference type="Gene3D" id="3.20.20.140">
    <property type="entry name" value="Metal-dependent hydrolases"/>
    <property type="match status" value="1"/>
</dbReference>
<dbReference type="Gene3D" id="2.30.40.10">
    <property type="entry name" value="Urease, subunit C, domain 1"/>
    <property type="match status" value="1"/>
</dbReference>
<dbReference type="InterPro" id="IPR013108">
    <property type="entry name" value="Amidohydro_3"/>
</dbReference>
<dbReference type="InterPro" id="IPR032466">
    <property type="entry name" value="Metal_Hydrolase"/>
</dbReference>
<organism evidence="2">
    <name type="scientific">freshwater metagenome</name>
    <dbReference type="NCBI Taxonomy" id="449393"/>
    <lineage>
        <taxon>unclassified sequences</taxon>
        <taxon>metagenomes</taxon>
        <taxon>ecological metagenomes</taxon>
    </lineage>
</organism>
<feature type="domain" description="Amidohydrolase 3" evidence="1">
    <location>
        <begin position="8"/>
        <end position="358"/>
    </location>
</feature>
<dbReference type="SUPFAM" id="SSF51338">
    <property type="entry name" value="Composite domain of metallo-dependent hydrolases"/>
    <property type="match status" value="1"/>
</dbReference>
<dbReference type="InterPro" id="IPR023100">
    <property type="entry name" value="D-aminoacylase_insert_dom_sf"/>
</dbReference>